<protein>
    <submittedName>
        <fullName evidence="2">Uncharacterized protein</fullName>
    </submittedName>
</protein>
<feature type="compositionally biased region" description="Basic and acidic residues" evidence="1">
    <location>
        <begin position="23"/>
        <end position="47"/>
    </location>
</feature>
<gene>
    <name evidence="2" type="ORF">LX77_03410</name>
</gene>
<dbReference type="EMBL" id="QLLQ01000019">
    <property type="protein sequence ID" value="RAJ19780.1"/>
    <property type="molecule type" value="Genomic_DNA"/>
</dbReference>
<evidence type="ECO:0000256" key="1">
    <source>
        <dbReference type="SAM" id="MobiDB-lite"/>
    </source>
</evidence>
<name>A0A327RRY9_9FLAO</name>
<evidence type="ECO:0000313" key="3">
    <source>
        <dbReference type="Proteomes" id="UP000248987"/>
    </source>
</evidence>
<dbReference type="RefSeq" id="WP_146608975.1">
    <property type="nucleotide sequence ID" value="NZ_LZRN01000036.1"/>
</dbReference>
<evidence type="ECO:0000313" key="2">
    <source>
        <dbReference type="EMBL" id="RAJ19780.1"/>
    </source>
</evidence>
<organism evidence="2 3">
    <name type="scientific">Gelidibacter algens</name>
    <dbReference type="NCBI Taxonomy" id="49280"/>
    <lineage>
        <taxon>Bacteria</taxon>
        <taxon>Pseudomonadati</taxon>
        <taxon>Bacteroidota</taxon>
        <taxon>Flavobacteriia</taxon>
        <taxon>Flavobacteriales</taxon>
        <taxon>Flavobacteriaceae</taxon>
        <taxon>Gelidibacter</taxon>
    </lineage>
</organism>
<keyword evidence="3" id="KW-1185">Reference proteome</keyword>
<reference evidence="2 3" key="1">
    <citation type="submission" date="2018-06" db="EMBL/GenBank/DDBJ databases">
        <title>Genomic Encyclopedia of Archaeal and Bacterial Type Strains, Phase II (KMG-II): from individual species to whole genera.</title>
        <authorList>
            <person name="Goeker M."/>
        </authorList>
    </citation>
    <scope>NUCLEOTIDE SEQUENCE [LARGE SCALE GENOMIC DNA]</scope>
    <source>
        <strain evidence="2 3">DSM 12408</strain>
    </source>
</reference>
<comment type="caution">
    <text evidence="2">The sequence shown here is derived from an EMBL/GenBank/DDBJ whole genome shotgun (WGS) entry which is preliminary data.</text>
</comment>
<feature type="region of interest" description="Disordered" evidence="1">
    <location>
        <begin position="22"/>
        <end position="47"/>
    </location>
</feature>
<proteinExistence type="predicted"/>
<accession>A0A327RRY9</accession>
<sequence length="236" mass="26538">MKHAITVFVICCFVGIGSMNSQETKKKNDTSKDAMSKDMEHSKDHMSANKKGMYSDYIKDWPKNTQKAVESTVKSYGEPSSSSANEIVWRNVGTWEIIRISKEETPHNFPIDHTDYMQQTIYHNVPEDKMSELGAFDGSVTFDRTQGYLSARCDLEANNFLALNLAHNIITGKKTVEEARTAYADIIKEKMSGKDPDYMKKLQFNVETKAVADPGVNTTGLTKDEVMAAIKKNSKM</sequence>
<dbReference type="AlphaFoldDB" id="A0A327RRY9"/>
<dbReference type="Proteomes" id="UP000248987">
    <property type="component" value="Unassembled WGS sequence"/>
</dbReference>
<dbReference type="OrthoDB" id="1350443at2"/>